<dbReference type="OrthoDB" id="109999at2"/>
<proteinExistence type="predicted"/>
<gene>
    <name evidence="3" type="ORF">CIT31_22510</name>
</gene>
<evidence type="ECO:0000313" key="3">
    <source>
        <dbReference type="EMBL" id="PAP93250.1"/>
    </source>
</evidence>
<sequence length="414" mass="44409">MITPFTNRSSLETEWSSWAGPKQLPVRTLTEPFPNRGLRQTFDAALALRRPAGITRIADISGLDEIGLPVVSVVRPNSRSMSVSSGKGTTDLEARVSGVMEALELFHAEEFSDWLPFGEVSHLAAAPDLGGFPKSVRPGGRCQTDSLPRMTVGFDLFSGVQAAVPFDLVHADFSTESVRNNDGFLVSSNGLGGGSSSGEAIAHGLCEAVEGDAVALYRTSSPDSFSRIAWDSVEDPTVCRLLEACRIRGVSAAAWDITTDVMVPAFYCRLVERSKGPSSLASSTDGAGCHPDPAVALRRAFMEAIQTRVLLVSGARDDIRPRFYSARSPASEDRGTESRFPAETGCRRPSADGMIGFILERLEDAGFSRAVTVDLKSKSPELAFARVVVPGLEGFPHSRGYRPGARATKARLRS</sequence>
<dbReference type="Pfam" id="PF02624">
    <property type="entry name" value="YcaO"/>
    <property type="match status" value="1"/>
</dbReference>
<feature type="domain" description="YcaO" evidence="2">
    <location>
        <begin position="86"/>
        <end position="414"/>
    </location>
</feature>
<accession>A0A271KC46</accession>
<name>A0A271KC46_9HYPH</name>
<keyword evidence="4" id="KW-1185">Reference proteome</keyword>
<dbReference type="PROSITE" id="PS51664">
    <property type="entry name" value="YCAO"/>
    <property type="match status" value="1"/>
</dbReference>
<organism evidence="3 4">
    <name type="scientific">Mesorhizobium wenxiniae</name>
    <dbReference type="NCBI Taxonomy" id="2014805"/>
    <lineage>
        <taxon>Bacteria</taxon>
        <taxon>Pseudomonadati</taxon>
        <taxon>Pseudomonadota</taxon>
        <taxon>Alphaproteobacteria</taxon>
        <taxon>Hyphomicrobiales</taxon>
        <taxon>Phyllobacteriaceae</taxon>
        <taxon>Mesorhizobium</taxon>
    </lineage>
</organism>
<dbReference type="PANTHER" id="PTHR37809:SF1">
    <property type="entry name" value="RIBOSOMAL PROTEIN S12 METHYLTHIOTRANSFERASE ACCESSORY FACTOR YCAO"/>
    <property type="match status" value="1"/>
</dbReference>
<comment type="caution">
    <text evidence="3">The sequence shown here is derived from an EMBL/GenBank/DDBJ whole genome shotgun (WGS) entry which is preliminary data.</text>
</comment>
<feature type="region of interest" description="Disordered" evidence="1">
    <location>
        <begin position="325"/>
        <end position="345"/>
    </location>
</feature>
<dbReference type="EMBL" id="NPKH01000027">
    <property type="protein sequence ID" value="PAP93250.1"/>
    <property type="molecule type" value="Genomic_DNA"/>
</dbReference>
<protein>
    <recommendedName>
        <fullName evidence="2">YcaO domain-containing protein</fullName>
    </recommendedName>
</protein>
<dbReference type="PANTHER" id="PTHR37809">
    <property type="entry name" value="RIBOSOMAL PROTEIN S12 METHYLTHIOTRANSFERASE ACCESSORY FACTOR YCAO"/>
    <property type="match status" value="1"/>
</dbReference>
<dbReference type="RefSeq" id="WP_095520437.1">
    <property type="nucleotide sequence ID" value="NZ_NPKH01000027.1"/>
</dbReference>
<dbReference type="AlphaFoldDB" id="A0A271KC46"/>
<evidence type="ECO:0000256" key="1">
    <source>
        <dbReference type="SAM" id="MobiDB-lite"/>
    </source>
</evidence>
<dbReference type="InterPro" id="IPR003776">
    <property type="entry name" value="YcaO-like_dom"/>
</dbReference>
<evidence type="ECO:0000313" key="4">
    <source>
        <dbReference type="Proteomes" id="UP000215931"/>
    </source>
</evidence>
<reference evidence="3 4" key="1">
    <citation type="submission" date="2017-08" db="EMBL/GenBank/DDBJ databases">
        <title>Mesorhizobium wenxinae sp. nov., a novel rhizobial species isolated from root nodules of chickpea (Cicer arietinum L.).</title>
        <authorList>
            <person name="Zhang J."/>
        </authorList>
    </citation>
    <scope>NUCLEOTIDE SEQUENCE [LARGE SCALE GENOMIC DNA]</scope>
    <source>
        <strain evidence="4">WYCCWR 10019</strain>
    </source>
</reference>
<dbReference type="Proteomes" id="UP000215931">
    <property type="component" value="Unassembled WGS sequence"/>
</dbReference>
<dbReference type="NCBIfam" id="TIGR00702">
    <property type="entry name" value="YcaO-type kinase domain"/>
    <property type="match status" value="1"/>
</dbReference>
<evidence type="ECO:0000259" key="2">
    <source>
        <dbReference type="PROSITE" id="PS51664"/>
    </source>
</evidence>
<dbReference type="Gene3D" id="3.30.160.660">
    <property type="match status" value="1"/>
</dbReference>